<sequence length="901" mass="101532">MASRWFSNLRLQVILCNQKCIGWTAKDVWTRSVYSVTGIWENELTRDAKLKLERHWREAVTKNTASTYDGDKQKFYVLSMFPYPSGKLHMGHVRVYTISDTMSRFYRMNGKHVIHPMGWDAFGLPAENAAIEHGELPDKWTYRNIESMRQQLKDLACNFDWDREVATCDKEYYKWTQHLFLMLYESGLAYRKHAPVNWDPIDETVLADEQVDEEGKSWRSGAKVERRPLRQWYIRTTAYSKQLLDGLDTLKDWRDIVNLQKHWIGECNGCNIDFRVELDGEELADGLTVHTLHPEMLFGVSHIYVKSEHLLNDARCRGGGGGGENRLKASAVHPFTRRRIPIFATDNASYEEHCDARLAIPCFVPDDLDFSLRANVKFVNVLGADDDGNVVLVNSAEFSRMPLAAARDAIMLGARERRCGGFPASAKLRDWLISRQRYWGTPIPIVHCPSCGAVPVPAADLPVELPRVTKFDGKGGSILAGVADWVNVACPRCGGDARRETDTMDTFVDSSWYYLRYLDASNATEMCGQDTAQRGMPVDLYVGGKEHAVMHLYYARFICRYLHDRGVVPQPEPFVTLLPQGMVMGESHRVKGTGRYLALDEVDASDARRPLERSTGAAVVTRWEKMSKSKRNGVEPRDVLAEYGVDSTRLIVLADVPPKSHRRWSPHTFVGVLNWQLRLWQLVTALRAARARGDAGCTLAAAAAQQREAALADSRNFYVRGATWNFRQSFNLAMVVSKLQGLTGDLRKADAEVVRCGVEYERALCALVIMLAPMAPHLASELWTGIASVASGSSAYDWSVGVLEQPWPEVDMHHNLNLVIKVNGREAATVKVPRHTLDTMRETGALELALQQESLQKYKGNVDKVFFKLSVGYEAEIAIVTHDAKSVKDSRKKEKNSSLAL</sequence>
<evidence type="ECO:0000256" key="1">
    <source>
        <dbReference type="ARBA" id="ARBA00005594"/>
    </source>
</evidence>
<dbReference type="InterPro" id="IPR002302">
    <property type="entry name" value="Leu-tRNA-ligase"/>
</dbReference>
<dbReference type="Gene3D" id="1.10.730.10">
    <property type="entry name" value="Isoleucyl-tRNA Synthetase, Domain 1"/>
    <property type="match status" value="2"/>
</dbReference>
<evidence type="ECO:0000256" key="10">
    <source>
        <dbReference type="RuleBase" id="RU363035"/>
    </source>
</evidence>
<dbReference type="InterPro" id="IPR009080">
    <property type="entry name" value="tRNAsynth_Ia_anticodon-bd"/>
</dbReference>
<dbReference type="SUPFAM" id="SSF47323">
    <property type="entry name" value="Anticodon-binding domain of a subclass of class I aminoacyl-tRNA synthetases"/>
    <property type="match status" value="1"/>
</dbReference>
<dbReference type="RefSeq" id="XP_014674177.1">
    <property type="nucleotide sequence ID" value="XM_014818691.1"/>
</dbReference>
<feature type="domain" description="Methionyl/Valyl/Leucyl/Isoleucyl-tRNA synthetase anticodon-binding" evidence="12">
    <location>
        <begin position="760"/>
        <end position="833"/>
    </location>
</feature>
<evidence type="ECO:0000259" key="11">
    <source>
        <dbReference type="Pfam" id="PF00133"/>
    </source>
</evidence>
<keyword evidence="13" id="KW-1185">Reference proteome</keyword>
<reference evidence="14" key="1">
    <citation type="submission" date="2025-08" db="UniProtKB">
        <authorList>
            <consortium name="RefSeq"/>
        </authorList>
    </citation>
    <scope>IDENTIFICATION</scope>
</reference>
<dbReference type="InterPro" id="IPR013155">
    <property type="entry name" value="M/V/L/I-tRNA-synth_anticd-bd"/>
</dbReference>
<dbReference type="Gene3D" id="3.90.740.10">
    <property type="entry name" value="Valyl/Leucyl/Isoleucyl-tRNA synthetase, editing domain"/>
    <property type="match status" value="1"/>
</dbReference>
<gene>
    <name evidence="14" type="primary">LOC106814384</name>
</gene>
<name>A0ABM1EPQ6_PRICU</name>
<comment type="similarity">
    <text evidence="1 10">Belongs to the class-I aminoacyl-tRNA synthetase family.</text>
</comment>
<dbReference type="GO" id="GO:0016874">
    <property type="term" value="F:ligase activity"/>
    <property type="evidence" value="ECO:0007669"/>
    <property type="project" value="UniProtKB-KW"/>
</dbReference>
<evidence type="ECO:0000256" key="6">
    <source>
        <dbReference type="ARBA" id="ARBA00022917"/>
    </source>
</evidence>
<keyword evidence="5 10" id="KW-0067">ATP-binding</keyword>
<dbReference type="InterPro" id="IPR001412">
    <property type="entry name" value="aa-tRNA-synth_I_CS"/>
</dbReference>
<dbReference type="GeneID" id="106814384"/>
<organism evidence="13 14">
    <name type="scientific">Priapulus caudatus</name>
    <name type="common">Priapulid worm</name>
    <dbReference type="NCBI Taxonomy" id="37621"/>
    <lineage>
        <taxon>Eukaryota</taxon>
        <taxon>Metazoa</taxon>
        <taxon>Ecdysozoa</taxon>
        <taxon>Scalidophora</taxon>
        <taxon>Priapulida</taxon>
        <taxon>Priapulimorpha</taxon>
        <taxon>Priapulimorphida</taxon>
        <taxon>Priapulidae</taxon>
        <taxon>Priapulus</taxon>
    </lineage>
</organism>
<dbReference type="Gene3D" id="3.40.50.620">
    <property type="entry name" value="HUPs"/>
    <property type="match status" value="2"/>
</dbReference>
<evidence type="ECO:0000313" key="14">
    <source>
        <dbReference type="RefSeq" id="XP_014674177.1"/>
    </source>
</evidence>
<dbReference type="InterPro" id="IPR009008">
    <property type="entry name" value="Val/Leu/Ile-tRNA-synth_edit"/>
</dbReference>
<accession>A0ABM1EPQ6</accession>
<dbReference type="PROSITE" id="PS00178">
    <property type="entry name" value="AA_TRNA_LIGASE_I"/>
    <property type="match status" value="1"/>
</dbReference>
<keyword evidence="4 10" id="KW-0547">Nucleotide-binding</keyword>
<feature type="domain" description="Aminoacyl-tRNA synthetase class Ia" evidence="11">
    <location>
        <begin position="428"/>
        <end position="586"/>
    </location>
</feature>
<evidence type="ECO:0000256" key="2">
    <source>
        <dbReference type="ARBA" id="ARBA00013164"/>
    </source>
</evidence>
<evidence type="ECO:0000259" key="12">
    <source>
        <dbReference type="Pfam" id="PF08264"/>
    </source>
</evidence>
<evidence type="ECO:0000256" key="7">
    <source>
        <dbReference type="ARBA" id="ARBA00023146"/>
    </source>
</evidence>
<feature type="domain" description="Aminoacyl-tRNA synthetase class Ia" evidence="11">
    <location>
        <begin position="54"/>
        <end position="248"/>
    </location>
</feature>
<dbReference type="SUPFAM" id="SSF50677">
    <property type="entry name" value="ValRS/IleRS/LeuRS editing domain"/>
    <property type="match status" value="1"/>
</dbReference>
<dbReference type="EC" id="6.1.1.4" evidence="2"/>
<evidence type="ECO:0000256" key="8">
    <source>
        <dbReference type="ARBA" id="ARBA00030520"/>
    </source>
</evidence>
<proteinExistence type="inferred from homology"/>
<dbReference type="SUPFAM" id="SSF52374">
    <property type="entry name" value="Nucleotidylyl transferase"/>
    <property type="match status" value="1"/>
</dbReference>
<evidence type="ECO:0000256" key="5">
    <source>
        <dbReference type="ARBA" id="ARBA00022840"/>
    </source>
</evidence>
<dbReference type="Pfam" id="PF00133">
    <property type="entry name" value="tRNA-synt_1"/>
    <property type="match status" value="2"/>
</dbReference>
<evidence type="ECO:0000256" key="9">
    <source>
        <dbReference type="ARBA" id="ARBA00047469"/>
    </source>
</evidence>
<dbReference type="InterPro" id="IPR014729">
    <property type="entry name" value="Rossmann-like_a/b/a_fold"/>
</dbReference>
<dbReference type="Pfam" id="PF08264">
    <property type="entry name" value="Anticodon_1"/>
    <property type="match status" value="1"/>
</dbReference>
<dbReference type="PRINTS" id="PR00985">
    <property type="entry name" value="TRNASYNTHLEU"/>
</dbReference>
<dbReference type="CDD" id="cd00812">
    <property type="entry name" value="LeuRS_core"/>
    <property type="match status" value="1"/>
</dbReference>
<protein>
    <recommendedName>
        <fullName evidence="2">leucine--tRNA ligase</fullName>
        <ecNumber evidence="2">6.1.1.4</ecNumber>
    </recommendedName>
    <alternativeName>
        <fullName evidence="8">Leucyl-tRNA synthetase</fullName>
    </alternativeName>
</protein>
<evidence type="ECO:0000256" key="4">
    <source>
        <dbReference type="ARBA" id="ARBA00022741"/>
    </source>
</evidence>
<dbReference type="Proteomes" id="UP000695022">
    <property type="component" value="Unplaced"/>
</dbReference>
<keyword evidence="7 10" id="KW-0030">Aminoacyl-tRNA synthetase</keyword>
<evidence type="ECO:0000313" key="13">
    <source>
        <dbReference type="Proteomes" id="UP000695022"/>
    </source>
</evidence>
<dbReference type="PANTHER" id="PTHR43740">
    <property type="entry name" value="LEUCYL-TRNA SYNTHETASE"/>
    <property type="match status" value="1"/>
</dbReference>
<evidence type="ECO:0000256" key="3">
    <source>
        <dbReference type="ARBA" id="ARBA00022598"/>
    </source>
</evidence>
<keyword evidence="6 10" id="KW-0648">Protein biosynthesis</keyword>
<keyword evidence="3 10" id="KW-0436">Ligase</keyword>
<comment type="catalytic activity">
    <reaction evidence="9">
        <text>tRNA(Leu) + L-leucine + ATP = L-leucyl-tRNA(Leu) + AMP + diphosphate</text>
        <dbReference type="Rhea" id="RHEA:11688"/>
        <dbReference type="Rhea" id="RHEA-COMP:9613"/>
        <dbReference type="Rhea" id="RHEA-COMP:9622"/>
        <dbReference type="ChEBI" id="CHEBI:30616"/>
        <dbReference type="ChEBI" id="CHEBI:33019"/>
        <dbReference type="ChEBI" id="CHEBI:57427"/>
        <dbReference type="ChEBI" id="CHEBI:78442"/>
        <dbReference type="ChEBI" id="CHEBI:78494"/>
        <dbReference type="ChEBI" id="CHEBI:456215"/>
        <dbReference type="EC" id="6.1.1.4"/>
    </reaction>
</comment>
<dbReference type="PANTHER" id="PTHR43740:SF2">
    <property type="entry name" value="LEUCINE--TRNA LIGASE, MITOCHONDRIAL"/>
    <property type="match status" value="1"/>
</dbReference>
<dbReference type="InterPro" id="IPR002300">
    <property type="entry name" value="aa-tRNA-synth_Ia"/>
</dbReference>